<dbReference type="CDD" id="cd04730">
    <property type="entry name" value="NPD_like"/>
    <property type="match status" value="1"/>
</dbReference>
<dbReference type="SUPFAM" id="SSF51412">
    <property type="entry name" value="Inosine monophosphate dehydrogenase (IMPDH)"/>
    <property type="match status" value="1"/>
</dbReference>
<accession>A0A9X3S9P2</accession>
<keyword evidence="2" id="KW-0288">FMN</keyword>
<dbReference type="GO" id="GO:0018580">
    <property type="term" value="F:nitronate monooxygenase activity"/>
    <property type="evidence" value="ECO:0007669"/>
    <property type="project" value="InterPro"/>
</dbReference>
<evidence type="ECO:0000313" key="5">
    <source>
        <dbReference type="Proteomes" id="UP001149140"/>
    </source>
</evidence>
<dbReference type="PANTHER" id="PTHR32332">
    <property type="entry name" value="2-NITROPROPANE DIOXYGENASE"/>
    <property type="match status" value="1"/>
</dbReference>
<keyword evidence="4" id="KW-0503">Monooxygenase</keyword>
<gene>
    <name evidence="4" type="ORF">OM076_33455</name>
</gene>
<dbReference type="Pfam" id="PF03060">
    <property type="entry name" value="NMO"/>
    <property type="match status" value="1"/>
</dbReference>
<dbReference type="EMBL" id="JAPDOD010000043">
    <property type="protein sequence ID" value="MDA0165223.1"/>
    <property type="molecule type" value="Genomic_DNA"/>
</dbReference>
<dbReference type="Proteomes" id="UP001149140">
    <property type="component" value="Unassembled WGS sequence"/>
</dbReference>
<dbReference type="Gene3D" id="3.20.20.70">
    <property type="entry name" value="Aldolase class I"/>
    <property type="match status" value="1"/>
</dbReference>
<evidence type="ECO:0000256" key="2">
    <source>
        <dbReference type="ARBA" id="ARBA00022643"/>
    </source>
</evidence>
<organism evidence="4 5">
    <name type="scientific">Solirubrobacter ginsenosidimutans</name>
    <dbReference type="NCBI Taxonomy" id="490573"/>
    <lineage>
        <taxon>Bacteria</taxon>
        <taxon>Bacillati</taxon>
        <taxon>Actinomycetota</taxon>
        <taxon>Thermoleophilia</taxon>
        <taxon>Solirubrobacterales</taxon>
        <taxon>Solirubrobacteraceae</taxon>
        <taxon>Solirubrobacter</taxon>
    </lineage>
</organism>
<dbReference type="AlphaFoldDB" id="A0A9X3S9P2"/>
<dbReference type="PANTHER" id="PTHR32332:SF20">
    <property type="entry name" value="2-NITROPROPANE DIOXYGENASE-LIKE PROTEIN"/>
    <property type="match status" value="1"/>
</dbReference>
<name>A0A9X3S9P2_9ACTN</name>
<comment type="caution">
    <text evidence="4">The sequence shown here is derived from an EMBL/GenBank/DDBJ whole genome shotgun (WGS) entry which is preliminary data.</text>
</comment>
<evidence type="ECO:0000313" key="4">
    <source>
        <dbReference type="EMBL" id="MDA0165223.1"/>
    </source>
</evidence>
<dbReference type="InterPro" id="IPR013785">
    <property type="entry name" value="Aldolase_TIM"/>
</dbReference>
<sequence length="315" mass="31732">MTAFTELLGCRFPIQQAPMGGVSSAPQLPVAVAAAGGFGMLSAVLQPAEVLAATLAVLPSRAAIGVNFLVPFLEDRAAVEVAAARVPLVDFFWGEPDAALISLVHDGGALASWQVGSVEEARAAAEAGCDLVVVQGVEAGGHVRGRLGLLALLDLVLEAVDVPVIAAGGLATERSVAAVLAAGAAAARVGTRFVATHEARAEGAHPDYVDALLRSRGEDTVLTEAYSAMWPAAPHRVLASCIEAASAGDSAMVGETSMGGATFGVPRWAVVSPNASTTGEIAAMALYAGQGVGAVNWIGSAADVVHELAGQKVQI</sequence>
<dbReference type="InterPro" id="IPR004136">
    <property type="entry name" value="NMO"/>
</dbReference>
<proteinExistence type="predicted"/>
<dbReference type="RefSeq" id="WP_270044480.1">
    <property type="nucleotide sequence ID" value="NZ_JAPDOD010000043.1"/>
</dbReference>
<keyword evidence="1" id="KW-0285">Flavoprotein</keyword>
<protein>
    <submittedName>
        <fullName evidence="4">Nitronate monooxygenase</fullName>
    </submittedName>
</protein>
<keyword evidence="5" id="KW-1185">Reference proteome</keyword>
<reference evidence="4" key="1">
    <citation type="submission" date="2022-10" db="EMBL/GenBank/DDBJ databases">
        <title>The WGS of Solirubrobacter ginsenosidimutans DSM 21036.</title>
        <authorList>
            <person name="Jiang Z."/>
        </authorList>
    </citation>
    <scope>NUCLEOTIDE SEQUENCE</scope>
    <source>
        <strain evidence="4">DSM 21036</strain>
    </source>
</reference>
<evidence type="ECO:0000256" key="1">
    <source>
        <dbReference type="ARBA" id="ARBA00022630"/>
    </source>
</evidence>
<keyword evidence="3" id="KW-0560">Oxidoreductase</keyword>
<evidence type="ECO:0000256" key="3">
    <source>
        <dbReference type="ARBA" id="ARBA00023002"/>
    </source>
</evidence>